<feature type="transmembrane region" description="Helical" evidence="1">
    <location>
        <begin position="263"/>
        <end position="284"/>
    </location>
</feature>
<keyword evidence="1" id="KW-0472">Membrane</keyword>
<dbReference type="EMBL" id="RCOR01000042">
    <property type="protein sequence ID" value="RSN67705.1"/>
    <property type="molecule type" value="Genomic_DNA"/>
</dbReference>
<evidence type="ECO:0000313" key="3">
    <source>
        <dbReference type="Proteomes" id="UP000278149"/>
    </source>
</evidence>
<evidence type="ECO:0000256" key="1">
    <source>
        <dbReference type="SAM" id="Phobius"/>
    </source>
</evidence>
<dbReference type="AlphaFoldDB" id="A0A3R9QR68"/>
<dbReference type="PANTHER" id="PTHR43424:SF1">
    <property type="entry name" value="LOCUS PUTATIVE PROTEIN 1-RELATED"/>
    <property type="match status" value="1"/>
</dbReference>
<evidence type="ECO:0000313" key="2">
    <source>
        <dbReference type="EMBL" id="RSN67705.1"/>
    </source>
</evidence>
<protein>
    <recommendedName>
        <fullName evidence="4">Polysaccharide biosynthesis protein C-terminal domain-containing protein</fullName>
    </recommendedName>
</protein>
<dbReference type="Proteomes" id="UP000278149">
    <property type="component" value="Unassembled WGS sequence"/>
</dbReference>
<feature type="transmembrane region" description="Helical" evidence="1">
    <location>
        <begin position="12"/>
        <end position="34"/>
    </location>
</feature>
<dbReference type="InterPro" id="IPR052556">
    <property type="entry name" value="PolySynth_Transporter"/>
</dbReference>
<sequence>MKRITEAFGQESMVMVIAGNISSVLIGSIIWIVLAGVLPVSDYGRANYILSLGAFLSTFTLLGFNVTLRTYLPRGRDEILPPSILLTSLISIILGMPFINLHPSIPLIIFSNSIFILLTSERLGHLKYRDFFILQTVTRVLQIILIIRIVPISGLDGAIYSITLPFTLFSIPMLLKARGGFRGIKGLLSYFRFSLLSYLSGIVGALGTRFDKVLIGSLYGERALGHYQLAFQFYSAMQSIPTALGSYILPMRSSGRSTKTQEMIGFSLSVLTSIAGYFLIPIFVKVLFPNFYPESALAGKIVSLAIIFDSLYSIYSSRRLSEEDPRSVLVASILSIPILFSSIYFLGSSLGIEGLAISILLYRISALSFMILVTRISWLRVAIT</sequence>
<dbReference type="RefSeq" id="WP_125742561.1">
    <property type="nucleotide sequence ID" value="NZ_RCOR01000042.1"/>
</dbReference>
<comment type="caution">
    <text evidence="2">The sequence shown here is derived from an EMBL/GenBank/DDBJ whole genome shotgun (WGS) entry which is preliminary data.</text>
</comment>
<feature type="transmembrane region" description="Helical" evidence="1">
    <location>
        <begin position="46"/>
        <end position="67"/>
    </location>
</feature>
<organism evidence="2 3">
    <name type="scientific">Candidatus Korarchaeum cryptofilum</name>
    <dbReference type="NCBI Taxonomy" id="498846"/>
    <lineage>
        <taxon>Archaea</taxon>
        <taxon>Thermoproteota</taxon>
        <taxon>Candidatus Korarchaeia</taxon>
        <taxon>Candidatus Korarchaeales</taxon>
        <taxon>Candidatus Korarchaeaceae</taxon>
        <taxon>Candidatus Korarchaeum</taxon>
    </lineage>
</organism>
<feature type="transmembrane region" description="Helical" evidence="1">
    <location>
        <begin position="79"/>
        <end position="99"/>
    </location>
</feature>
<dbReference type="Pfam" id="PF13440">
    <property type="entry name" value="Polysacc_synt_3"/>
    <property type="match status" value="1"/>
</dbReference>
<reference evidence="2 3" key="1">
    <citation type="submission" date="2018-10" db="EMBL/GenBank/DDBJ databases">
        <title>Co-occurring genomic capacity for anaerobic methane metabolism and dissimilatory sulfite reduction discovered in the Korarchaeota.</title>
        <authorList>
            <person name="Mckay L.J."/>
            <person name="Dlakic M."/>
            <person name="Fields M.W."/>
            <person name="Delmont T.O."/>
            <person name="Eren A.M."/>
            <person name="Jay Z.J."/>
            <person name="Klingelsmith K.B."/>
            <person name="Rusch D.B."/>
            <person name="Inskeep W.P."/>
        </authorList>
    </citation>
    <scope>NUCLEOTIDE SEQUENCE [LARGE SCALE GENOMIC DNA]</scope>
    <source>
        <strain evidence="2 3">WS</strain>
    </source>
</reference>
<feature type="transmembrane region" description="Helical" evidence="1">
    <location>
        <begin position="359"/>
        <end position="378"/>
    </location>
</feature>
<feature type="transmembrane region" description="Helical" evidence="1">
    <location>
        <begin position="327"/>
        <end position="347"/>
    </location>
</feature>
<feature type="transmembrane region" description="Helical" evidence="1">
    <location>
        <begin position="296"/>
        <end position="315"/>
    </location>
</feature>
<feature type="transmembrane region" description="Helical" evidence="1">
    <location>
        <begin position="105"/>
        <end position="124"/>
    </location>
</feature>
<keyword evidence="1" id="KW-1133">Transmembrane helix</keyword>
<feature type="transmembrane region" description="Helical" evidence="1">
    <location>
        <begin position="187"/>
        <end position="207"/>
    </location>
</feature>
<gene>
    <name evidence="2" type="ORF">D9Q81_07885</name>
</gene>
<accession>A0A3R9QR68</accession>
<feature type="transmembrane region" description="Helical" evidence="1">
    <location>
        <begin position="227"/>
        <end position="251"/>
    </location>
</feature>
<feature type="transmembrane region" description="Helical" evidence="1">
    <location>
        <begin position="131"/>
        <end position="151"/>
    </location>
</feature>
<evidence type="ECO:0008006" key="4">
    <source>
        <dbReference type="Google" id="ProtNLM"/>
    </source>
</evidence>
<feature type="transmembrane region" description="Helical" evidence="1">
    <location>
        <begin position="157"/>
        <end position="175"/>
    </location>
</feature>
<keyword evidence="1" id="KW-0812">Transmembrane</keyword>
<dbReference type="PANTHER" id="PTHR43424">
    <property type="entry name" value="LOCUS PUTATIVE PROTEIN 1-RELATED"/>
    <property type="match status" value="1"/>
</dbReference>
<proteinExistence type="predicted"/>
<name>A0A3R9QR68_9CREN</name>